<evidence type="ECO:0000256" key="1">
    <source>
        <dbReference type="ARBA" id="ARBA00004496"/>
    </source>
</evidence>
<dbReference type="GeneID" id="14883891"/>
<name>L7FKH1_ENTIV</name>
<dbReference type="Gene3D" id="1.10.555.10">
    <property type="entry name" value="Rho GTPase activation protein"/>
    <property type="match status" value="1"/>
</dbReference>
<protein>
    <recommendedName>
        <fullName evidence="5">Rho-GAP domain-containing protein</fullName>
    </recommendedName>
</protein>
<keyword evidence="2" id="KW-0343">GTPase activation</keyword>
<dbReference type="GO" id="GO:0005737">
    <property type="term" value="C:cytoplasm"/>
    <property type="evidence" value="ECO:0007669"/>
    <property type="project" value="UniProtKB-SubCell"/>
</dbReference>
<dbReference type="OMA" id="CIEYLEH"/>
<evidence type="ECO:0000256" key="3">
    <source>
        <dbReference type="ARBA" id="ARBA00022490"/>
    </source>
</evidence>
<comment type="subcellular location">
    <subcellularLocation>
        <location evidence="1">Cytoplasm</location>
    </subcellularLocation>
</comment>
<dbReference type="EMBL" id="KB207106">
    <property type="protein sequence ID" value="ELP84907.1"/>
    <property type="molecule type" value="Genomic_DNA"/>
</dbReference>
<accession>L7FKH1</accession>
<proteinExistence type="predicted"/>
<dbReference type="CDD" id="cd00159">
    <property type="entry name" value="RhoGAP"/>
    <property type="match status" value="1"/>
</dbReference>
<dbReference type="InterPro" id="IPR050729">
    <property type="entry name" value="Rho-GAP"/>
</dbReference>
<evidence type="ECO:0000259" key="5">
    <source>
        <dbReference type="PROSITE" id="PS50238"/>
    </source>
</evidence>
<dbReference type="InterPro" id="IPR000198">
    <property type="entry name" value="RhoGAP_dom"/>
</dbReference>
<feature type="domain" description="Rho-GAP" evidence="5">
    <location>
        <begin position="101"/>
        <end position="281"/>
    </location>
</feature>
<dbReference type="PANTHER" id="PTHR23176:SF129">
    <property type="entry name" value="RHO GTPASE ACTIVATING PROTEIN AT 16F, ISOFORM E-RELATED"/>
    <property type="match status" value="1"/>
</dbReference>
<dbReference type="VEuPathDB" id="AmoebaDB:EIN_284930"/>
<evidence type="ECO:0000256" key="2">
    <source>
        <dbReference type="ARBA" id="ARBA00022468"/>
    </source>
</evidence>
<evidence type="ECO:0000313" key="6">
    <source>
        <dbReference type="EMBL" id="ELP84907.1"/>
    </source>
</evidence>
<evidence type="ECO:0000256" key="4">
    <source>
        <dbReference type="ARBA" id="ARBA00037092"/>
    </source>
</evidence>
<organism evidence="6 7">
    <name type="scientific">Entamoeba invadens IP1</name>
    <dbReference type="NCBI Taxonomy" id="370355"/>
    <lineage>
        <taxon>Eukaryota</taxon>
        <taxon>Amoebozoa</taxon>
        <taxon>Evosea</taxon>
        <taxon>Archamoebae</taxon>
        <taxon>Mastigamoebida</taxon>
        <taxon>Entamoebidae</taxon>
        <taxon>Entamoeba</taxon>
    </lineage>
</organism>
<dbReference type="Pfam" id="PF00620">
    <property type="entry name" value="RhoGAP"/>
    <property type="match status" value="1"/>
</dbReference>
<dbReference type="GO" id="GO:0007165">
    <property type="term" value="P:signal transduction"/>
    <property type="evidence" value="ECO:0007669"/>
    <property type="project" value="InterPro"/>
</dbReference>
<dbReference type="Proteomes" id="UP000014680">
    <property type="component" value="Unassembled WGS sequence"/>
</dbReference>
<evidence type="ECO:0000313" key="7">
    <source>
        <dbReference type="Proteomes" id="UP000014680"/>
    </source>
</evidence>
<dbReference type="OrthoDB" id="3196451at2759"/>
<dbReference type="GO" id="GO:0005096">
    <property type="term" value="F:GTPase activator activity"/>
    <property type="evidence" value="ECO:0007669"/>
    <property type="project" value="UniProtKB-KW"/>
</dbReference>
<dbReference type="RefSeq" id="XP_004184253.1">
    <property type="nucleotide sequence ID" value="XM_004184205.1"/>
</dbReference>
<dbReference type="AlphaFoldDB" id="L7FKH1"/>
<dbReference type="PROSITE" id="PS50238">
    <property type="entry name" value="RHOGAP"/>
    <property type="match status" value="1"/>
</dbReference>
<dbReference type="KEGG" id="eiv:EIN_284930"/>
<dbReference type="SMART" id="SM00324">
    <property type="entry name" value="RhoGAP"/>
    <property type="match status" value="1"/>
</dbReference>
<gene>
    <name evidence="6" type="ORF">EIN_284930</name>
</gene>
<keyword evidence="7" id="KW-1185">Reference proteome</keyword>
<reference evidence="6 7" key="1">
    <citation type="submission" date="2012-10" db="EMBL/GenBank/DDBJ databases">
        <authorList>
            <person name="Zafar N."/>
            <person name="Inman J."/>
            <person name="Hall N."/>
            <person name="Lorenzi H."/>
            <person name="Caler E."/>
        </authorList>
    </citation>
    <scope>NUCLEOTIDE SEQUENCE [LARGE SCALE GENOMIC DNA]</scope>
    <source>
        <strain evidence="6 7">IP1</strain>
    </source>
</reference>
<comment type="function">
    <text evidence="4">Rho GTPase-activating protein involved in the signal transduction pathway.</text>
</comment>
<dbReference type="InterPro" id="IPR008936">
    <property type="entry name" value="Rho_GTPase_activation_prot"/>
</dbReference>
<dbReference type="PANTHER" id="PTHR23176">
    <property type="entry name" value="RHO/RAC/CDC GTPASE-ACTIVATING PROTEIN"/>
    <property type="match status" value="1"/>
</dbReference>
<sequence>MNDPITIPLWDGKQIVEKVVTYYIHNDKHILQIGHKTPIILESTLMRLNPKDKGLSPEQIPLSFCLIYDDTKTFVFQSKTVYRSWVNKISVSTLNIGVFGFPLSVGIKKSGWYIPNPIYRSVQYLRKNDGVNTQGIFRMTAGMEQLEKLRAIVDDDEDLRFESRDDDCIVAASFLKYYLRTLPDSVIPSRYLLDFINLPKQRMINNKFIMSLPEENQNVLWYIFSFLDEVVQKKHINKMNEYNMATCICLVLCSCPEQDVLVTGKLIESVMYLLNHFNEMFADVALRNCDKMSEPEMPAFFNPHIDVADFKNSVKSELKKRNHRRSLTSTLPLNPNTFEGRHTPQTPKSVEYKCVLKTLTPRGSSEFKTHRLNITQTNPQLLSKNQPFIMSSETRSVIVGTPRFKNEVCLRYDVEN</sequence>
<dbReference type="SUPFAM" id="SSF48350">
    <property type="entry name" value="GTPase activation domain, GAP"/>
    <property type="match status" value="1"/>
</dbReference>
<keyword evidence="3" id="KW-0963">Cytoplasm</keyword>